<sequence>MNIVYINHYAGSPDLGMEFRPYYLGQEWLKSGHNITILAASYSHVRTKQPKLTDNKKTTKNLCGLKFIWYPTPNYHNNGLGRVKNIFSFLKQIWFDTNNIIKENKPDIVIASSTYPLDIWVAKHLAKKAKAKLVYEVHDLWPLSPIEIGGMSPKHPFIRLCQFAENYAYRHSDTVISILPNVHAHMKEHGLDLKKLHIIPNGIVGNDWQTENIDPISPHIREVIDHCRTENKIIVGYAGSLGKPNAMNYLIDAAKLLEKQNFHFLLVGSGLEKENLVKQANLLNLRNITFSDPIPKTQIPALLPLFDIAYIGWHKKPIYRFGISPNKLIDYMMAGCIVLHSVEAGNDIVTDANCGLSIPPESPKAIANGLLKLNKLSKEKKIELRNNGKKYISKNHTYNALSNKFLKAMIHHK</sequence>
<dbReference type="PATRIC" id="fig|1393735.3.peg.2900"/>
<name>A0A081RV07_PHOTE</name>
<dbReference type="Gene3D" id="3.40.50.2000">
    <property type="entry name" value="Glycogen Phosphorylase B"/>
    <property type="match status" value="2"/>
</dbReference>
<dbReference type="Pfam" id="PF00534">
    <property type="entry name" value="Glycos_transf_1"/>
    <property type="match status" value="1"/>
</dbReference>
<dbReference type="GO" id="GO:0016757">
    <property type="term" value="F:glycosyltransferase activity"/>
    <property type="evidence" value="ECO:0007669"/>
    <property type="project" value="UniProtKB-ARBA"/>
</dbReference>
<proteinExistence type="predicted"/>
<dbReference type="EMBL" id="JGVH01000048">
    <property type="protein sequence ID" value="KER02510.1"/>
    <property type="molecule type" value="Genomic_DNA"/>
</dbReference>
<protein>
    <submittedName>
        <fullName evidence="3">Glycosyltransferase</fullName>
    </submittedName>
</protein>
<gene>
    <name evidence="3" type="ORF">MEG1DRAFT_02846</name>
</gene>
<organism evidence="3 4">
    <name type="scientific">Photorhabdus temperata subsp. temperata Meg1</name>
    <dbReference type="NCBI Taxonomy" id="1393735"/>
    <lineage>
        <taxon>Bacteria</taxon>
        <taxon>Pseudomonadati</taxon>
        <taxon>Pseudomonadota</taxon>
        <taxon>Gammaproteobacteria</taxon>
        <taxon>Enterobacterales</taxon>
        <taxon>Morganellaceae</taxon>
        <taxon>Photorhabdus</taxon>
    </lineage>
</organism>
<evidence type="ECO:0000313" key="3">
    <source>
        <dbReference type="EMBL" id="KER02510.1"/>
    </source>
</evidence>
<dbReference type="CDD" id="cd03794">
    <property type="entry name" value="GT4_WbuB-like"/>
    <property type="match status" value="1"/>
</dbReference>
<evidence type="ECO:0000313" key="4">
    <source>
        <dbReference type="Proteomes" id="UP000028002"/>
    </source>
</evidence>
<feature type="domain" description="Glycosyl transferase family 1" evidence="1">
    <location>
        <begin position="229"/>
        <end position="390"/>
    </location>
</feature>
<keyword evidence="3" id="KW-0808">Transferase</keyword>
<dbReference type="Proteomes" id="UP000028002">
    <property type="component" value="Unassembled WGS sequence"/>
</dbReference>
<dbReference type="InterPro" id="IPR001296">
    <property type="entry name" value="Glyco_trans_1"/>
</dbReference>
<dbReference type="SUPFAM" id="SSF53756">
    <property type="entry name" value="UDP-Glycosyltransferase/glycogen phosphorylase"/>
    <property type="match status" value="1"/>
</dbReference>
<dbReference type="AlphaFoldDB" id="A0A081RV07"/>
<dbReference type="PANTHER" id="PTHR12526:SF622">
    <property type="entry name" value="GLYCOSYLTRANSFERASE (GROUP I)"/>
    <property type="match status" value="1"/>
</dbReference>
<feature type="domain" description="Glycosyltransferase subfamily 4-like N-terminal" evidence="2">
    <location>
        <begin position="16"/>
        <end position="203"/>
    </location>
</feature>
<dbReference type="RefSeq" id="WP_036839975.1">
    <property type="nucleotide sequence ID" value="NZ_CAWLUD010000048.1"/>
</dbReference>
<dbReference type="Pfam" id="PF13439">
    <property type="entry name" value="Glyco_transf_4"/>
    <property type="match status" value="1"/>
</dbReference>
<reference evidence="3 4" key="1">
    <citation type="submission" date="2014-03" db="EMBL/GenBank/DDBJ databases">
        <title>Draft Genome of Photorhabdus temperata Meg1.</title>
        <authorList>
            <person name="Hurst S.G.IV."/>
            <person name="Morris K."/>
            <person name="Thomas K."/>
            <person name="Tisa L.S."/>
        </authorList>
    </citation>
    <scope>NUCLEOTIDE SEQUENCE [LARGE SCALE GENOMIC DNA]</scope>
    <source>
        <strain evidence="3 4">Meg1</strain>
    </source>
</reference>
<comment type="caution">
    <text evidence="3">The sequence shown here is derived from an EMBL/GenBank/DDBJ whole genome shotgun (WGS) entry which is preliminary data.</text>
</comment>
<dbReference type="PANTHER" id="PTHR12526">
    <property type="entry name" value="GLYCOSYLTRANSFERASE"/>
    <property type="match status" value="1"/>
</dbReference>
<dbReference type="InterPro" id="IPR028098">
    <property type="entry name" value="Glyco_trans_4-like_N"/>
</dbReference>
<accession>A0A081RV07</accession>
<evidence type="ECO:0000259" key="1">
    <source>
        <dbReference type="Pfam" id="PF00534"/>
    </source>
</evidence>
<evidence type="ECO:0000259" key="2">
    <source>
        <dbReference type="Pfam" id="PF13439"/>
    </source>
</evidence>